<dbReference type="AlphaFoldDB" id="A0A6L2JLM6"/>
<feature type="region of interest" description="Disordered" evidence="1">
    <location>
        <begin position="95"/>
        <end position="144"/>
    </location>
</feature>
<dbReference type="Pfam" id="PF08284">
    <property type="entry name" value="RVP_2"/>
    <property type="match status" value="1"/>
</dbReference>
<feature type="compositionally biased region" description="Basic and acidic residues" evidence="1">
    <location>
        <begin position="173"/>
        <end position="211"/>
    </location>
</feature>
<reference evidence="2" key="1">
    <citation type="journal article" date="2019" name="Sci. Rep.">
        <title>Draft genome of Tanacetum cinerariifolium, the natural source of mosquito coil.</title>
        <authorList>
            <person name="Yamashiro T."/>
            <person name="Shiraishi A."/>
            <person name="Satake H."/>
            <person name="Nakayama K."/>
        </authorList>
    </citation>
    <scope>NUCLEOTIDE SEQUENCE</scope>
</reference>
<feature type="compositionally biased region" description="Gly residues" evidence="1">
    <location>
        <begin position="105"/>
        <end position="117"/>
    </location>
</feature>
<gene>
    <name evidence="2" type="ORF">Tci_009861</name>
</gene>
<accession>A0A6L2JLM6</accession>
<dbReference type="EMBL" id="BKCJ010000985">
    <property type="protein sequence ID" value="GEU37883.1"/>
    <property type="molecule type" value="Genomic_DNA"/>
</dbReference>
<dbReference type="Gene3D" id="2.40.70.10">
    <property type="entry name" value="Acid Proteases"/>
    <property type="match status" value="1"/>
</dbReference>
<organism evidence="2">
    <name type="scientific">Tanacetum cinerariifolium</name>
    <name type="common">Dalmatian daisy</name>
    <name type="synonym">Chrysanthemum cinerariifolium</name>
    <dbReference type="NCBI Taxonomy" id="118510"/>
    <lineage>
        <taxon>Eukaryota</taxon>
        <taxon>Viridiplantae</taxon>
        <taxon>Streptophyta</taxon>
        <taxon>Embryophyta</taxon>
        <taxon>Tracheophyta</taxon>
        <taxon>Spermatophyta</taxon>
        <taxon>Magnoliopsida</taxon>
        <taxon>eudicotyledons</taxon>
        <taxon>Gunneridae</taxon>
        <taxon>Pentapetalae</taxon>
        <taxon>asterids</taxon>
        <taxon>campanulids</taxon>
        <taxon>Asterales</taxon>
        <taxon>Asteraceae</taxon>
        <taxon>Asteroideae</taxon>
        <taxon>Anthemideae</taxon>
        <taxon>Anthemidinae</taxon>
        <taxon>Tanacetum</taxon>
    </lineage>
</organism>
<feature type="region of interest" description="Disordered" evidence="1">
    <location>
        <begin position="32"/>
        <end position="52"/>
    </location>
</feature>
<dbReference type="InterPro" id="IPR021109">
    <property type="entry name" value="Peptidase_aspartic_dom_sf"/>
</dbReference>
<evidence type="ECO:0000313" key="2">
    <source>
        <dbReference type="EMBL" id="GEU37883.1"/>
    </source>
</evidence>
<comment type="caution">
    <text evidence="2">The sequence shown here is derived from an EMBL/GenBank/DDBJ whole genome shotgun (WGS) entry which is preliminary data.</text>
</comment>
<feature type="compositionally biased region" description="Gly residues" evidence="1">
    <location>
        <begin position="132"/>
        <end position="141"/>
    </location>
</feature>
<evidence type="ECO:0008006" key="3">
    <source>
        <dbReference type="Google" id="ProtNLM"/>
    </source>
</evidence>
<name>A0A6L2JLM6_TANCI</name>
<proteinExistence type="predicted"/>
<evidence type="ECO:0000256" key="1">
    <source>
        <dbReference type="SAM" id="MobiDB-lite"/>
    </source>
</evidence>
<feature type="compositionally biased region" description="Basic and acidic residues" evidence="1">
    <location>
        <begin position="121"/>
        <end position="130"/>
    </location>
</feature>
<feature type="region of interest" description="Disordered" evidence="1">
    <location>
        <begin position="170"/>
        <end position="211"/>
    </location>
</feature>
<sequence length="368" mass="40684">MQGYFKIPIDICRSSLMWFKTPLMNMIEFEGGKKSRQSNGDNTRGTTVGEATGASSGGIGQYVVLIIQNTSYCLEEQIHYLDCRDQYAVLSGKVDTSPAAASRGRGTGGRAGRGGGRTRGRSGDQGDDRINGQGGQAGGQGSENHVMVGAGHAAYTDRFHELDRLVPQLVTPEGKRIERNGSIKKNPEKTRNKGEPNKDKNVRDDNAKDCKRIERVVPRNVNPVESGSEARGNHQNQVLAVNEGQGRGNQGNQERGRVFMLGAEEARQDPNIMTDIEPNDLGFSYEIEITSRKLVEIDKIIKGCKLEIGGHVFDINLIPFGSESFDVIIGMDWVFDHKAEIICYEKVVRIPLLDGQCLEYWERNQKKI</sequence>
<feature type="compositionally biased region" description="Polar residues" evidence="1">
    <location>
        <begin position="37"/>
        <end position="46"/>
    </location>
</feature>
<protein>
    <recommendedName>
        <fullName evidence="3">Reverse transcriptase domain-containing protein</fullName>
    </recommendedName>
</protein>